<feature type="region of interest" description="Disordered" evidence="1">
    <location>
        <begin position="1"/>
        <end position="43"/>
    </location>
</feature>
<dbReference type="AlphaFoldDB" id="A0A2M9H6H2"/>
<keyword evidence="2" id="KW-0472">Membrane</keyword>
<keyword evidence="4" id="KW-1185">Reference proteome</keyword>
<evidence type="ECO:0000256" key="2">
    <source>
        <dbReference type="SAM" id="Phobius"/>
    </source>
</evidence>
<evidence type="ECO:0000256" key="1">
    <source>
        <dbReference type="SAM" id="MobiDB-lite"/>
    </source>
</evidence>
<dbReference type="EMBL" id="PEBI01000005">
    <property type="protein sequence ID" value="PJM72396.1"/>
    <property type="molecule type" value="Genomic_DNA"/>
</dbReference>
<feature type="transmembrane region" description="Helical" evidence="2">
    <location>
        <begin position="255"/>
        <end position="277"/>
    </location>
</feature>
<protein>
    <submittedName>
        <fullName evidence="3">Uncharacterized protein</fullName>
    </submittedName>
</protein>
<dbReference type="Proteomes" id="UP000229095">
    <property type="component" value="Unassembled WGS sequence"/>
</dbReference>
<name>A0A2M9H6H2_9BIFI</name>
<reference evidence="3 4" key="1">
    <citation type="submission" date="2017-10" db="EMBL/GenBank/DDBJ databases">
        <title>Draft genome sequences of strains TRE 1, TRE 9, TRE H and TRI 7, isolated from tamarins, belonging to four potential novel Bifidobacterium species.</title>
        <authorList>
            <person name="Mattarelli P."/>
            <person name="Modesto M."/>
            <person name="Puglisi E."/>
            <person name="Morelli L."/>
            <person name="Spezio C."/>
            <person name="Bonetti A."/>
            <person name="Sandri C."/>
        </authorList>
    </citation>
    <scope>NUCLEOTIDE SEQUENCE [LARGE SCALE GENOMIC DNA]</scope>
    <source>
        <strain evidence="4">TRE1</strain>
    </source>
</reference>
<sequence>MIIAQADGGASPADDAAASANDAATQTFPATADRQAASEAPTQALDVGRIRSQSAETETLPAIADAVDNTERIDDATLDATTNLDATTDFDATQPIATADASQPVSEPTSIIDTTVNERIGLTTPLEAQLAGVAESPVEADASASAHERTEEAADDDGIPTQPMIGKPAVNLAGTEPVGAAAAGPQAAWQQQAAAAQGYADEAQRHGYPGSGETAQATAGPQYGNYPGWNQYTGNPSAPYTPRVEYKKGPSAGTIVWGTLLALFAFGGLASTWLFGFAMSPTVWTMLAIAALVVIGLALVIGGVASAVRRRKTADAASATAGGGSASPRQA</sequence>
<feature type="region of interest" description="Disordered" evidence="1">
    <location>
        <begin position="132"/>
        <end position="171"/>
    </location>
</feature>
<feature type="transmembrane region" description="Helical" evidence="2">
    <location>
        <begin position="283"/>
        <end position="308"/>
    </location>
</feature>
<comment type="caution">
    <text evidence="3">The sequence shown here is derived from an EMBL/GenBank/DDBJ whole genome shotgun (WGS) entry which is preliminary data.</text>
</comment>
<feature type="region of interest" description="Disordered" evidence="1">
    <location>
        <begin position="193"/>
        <end position="222"/>
    </location>
</feature>
<keyword evidence="2" id="KW-1133">Transmembrane helix</keyword>
<evidence type="ECO:0000313" key="3">
    <source>
        <dbReference type="EMBL" id="PJM72396.1"/>
    </source>
</evidence>
<gene>
    <name evidence="3" type="ORF">CS006_09670</name>
</gene>
<feature type="compositionally biased region" description="Low complexity" evidence="1">
    <location>
        <begin position="1"/>
        <end position="24"/>
    </location>
</feature>
<organism evidence="3 4">
    <name type="scientific">Bifidobacterium primatium</name>
    <dbReference type="NCBI Taxonomy" id="2045438"/>
    <lineage>
        <taxon>Bacteria</taxon>
        <taxon>Bacillati</taxon>
        <taxon>Actinomycetota</taxon>
        <taxon>Actinomycetes</taxon>
        <taxon>Bifidobacteriales</taxon>
        <taxon>Bifidobacteriaceae</taxon>
        <taxon>Bifidobacterium</taxon>
    </lineage>
</organism>
<evidence type="ECO:0000313" key="4">
    <source>
        <dbReference type="Proteomes" id="UP000229095"/>
    </source>
</evidence>
<proteinExistence type="predicted"/>
<keyword evidence="2" id="KW-0812">Transmembrane</keyword>
<accession>A0A2M9H6H2</accession>